<feature type="transmembrane region" description="Helical" evidence="1">
    <location>
        <begin position="12"/>
        <end position="32"/>
    </location>
</feature>
<keyword evidence="1" id="KW-1133">Transmembrane helix</keyword>
<evidence type="ECO:0000256" key="1">
    <source>
        <dbReference type="SAM" id="Phobius"/>
    </source>
</evidence>
<keyword evidence="1" id="KW-0812">Transmembrane</keyword>
<proteinExistence type="predicted"/>
<name>A0A1F8DVI4_9BACT</name>
<keyword evidence="1" id="KW-0472">Membrane</keyword>
<accession>A0A1F8DVI4</accession>
<gene>
    <name evidence="2" type="ORF">A2372_04290</name>
</gene>
<organism evidence="2 3">
    <name type="scientific">Candidatus Wolfebacteria bacterium RIFOXYB1_FULL_54_12</name>
    <dbReference type="NCBI Taxonomy" id="1802559"/>
    <lineage>
        <taxon>Bacteria</taxon>
        <taxon>Candidatus Wolfeibacteriota</taxon>
    </lineage>
</organism>
<dbReference type="AlphaFoldDB" id="A0A1F8DVI4"/>
<sequence length="78" mass="8312">MKEELGKYIQRLGAFGTIVIGAKLTSDGFAVLKTTAAAGKPAEVELIVIGAVAVLLGCLLMAWTCVEKRHKRKKGGRK</sequence>
<dbReference type="STRING" id="1802559.A2372_04290"/>
<evidence type="ECO:0000313" key="2">
    <source>
        <dbReference type="EMBL" id="OGM92631.1"/>
    </source>
</evidence>
<feature type="transmembrane region" description="Helical" evidence="1">
    <location>
        <begin position="44"/>
        <end position="66"/>
    </location>
</feature>
<dbReference type="Proteomes" id="UP000176422">
    <property type="component" value="Unassembled WGS sequence"/>
</dbReference>
<evidence type="ECO:0000313" key="3">
    <source>
        <dbReference type="Proteomes" id="UP000176422"/>
    </source>
</evidence>
<protein>
    <submittedName>
        <fullName evidence="2">Uncharacterized protein</fullName>
    </submittedName>
</protein>
<reference evidence="2 3" key="1">
    <citation type="journal article" date="2016" name="Nat. Commun.">
        <title>Thousands of microbial genomes shed light on interconnected biogeochemical processes in an aquifer system.</title>
        <authorList>
            <person name="Anantharaman K."/>
            <person name="Brown C.T."/>
            <person name="Hug L.A."/>
            <person name="Sharon I."/>
            <person name="Castelle C.J."/>
            <person name="Probst A.J."/>
            <person name="Thomas B.C."/>
            <person name="Singh A."/>
            <person name="Wilkins M.J."/>
            <person name="Karaoz U."/>
            <person name="Brodie E.L."/>
            <person name="Williams K.H."/>
            <person name="Hubbard S.S."/>
            <person name="Banfield J.F."/>
        </authorList>
    </citation>
    <scope>NUCLEOTIDE SEQUENCE [LARGE SCALE GENOMIC DNA]</scope>
</reference>
<comment type="caution">
    <text evidence="2">The sequence shown here is derived from an EMBL/GenBank/DDBJ whole genome shotgun (WGS) entry which is preliminary data.</text>
</comment>
<dbReference type="EMBL" id="MGIT01000004">
    <property type="protein sequence ID" value="OGM92631.1"/>
    <property type="molecule type" value="Genomic_DNA"/>
</dbReference>